<dbReference type="AlphaFoldDB" id="A0A9W6W1D9"/>
<evidence type="ECO:0000313" key="1">
    <source>
        <dbReference type="EMBL" id="GLZ75787.1"/>
    </source>
</evidence>
<keyword evidence="2" id="KW-1185">Reference proteome</keyword>
<organism evidence="1 2">
    <name type="scientific">Actinorhabdospora filicis</name>
    <dbReference type="NCBI Taxonomy" id="1785913"/>
    <lineage>
        <taxon>Bacteria</taxon>
        <taxon>Bacillati</taxon>
        <taxon>Actinomycetota</taxon>
        <taxon>Actinomycetes</taxon>
        <taxon>Micromonosporales</taxon>
        <taxon>Micromonosporaceae</taxon>
        <taxon>Actinorhabdospora</taxon>
    </lineage>
</organism>
<dbReference type="Proteomes" id="UP001165079">
    <property type="component" value="Unassembled WGS sequence"/>
</dbReference>
<dbReference type="EMBL" id="BSTX01000001">
    <property type="protein sequence ID" value="GLZ75787.1"/>
    <property type="molecule type" value="Genomic_DNA"/>
</dbReference>
<comment type="caution">
    <text evidence="1">The sequence shown here is derived from an EMBL/GenBank/DDBJ whole genome shotgun (WGS) entry which is preliminary data.</text>
</comment>
<accession>A0A9W6W1D9</accession>
<evidence type="ECO:0000313" key="2">
    <source>
        <dbReference type="Proteomes" id="UP001165079"/>
    </source>
</evidence>
<sequence length="77" mass="8410">MTDWEHLGSAEAVRREVQAALPMGSTAEEIVSFTTAARLRHTRTDGVIHAEAAGGWTIRFHVPRGALTRLDIDRAAT</sequence>
<protein>
    <submittedName>
        <fullName evidence="1">Uncharacterized protein</fullName>
    </submittedName>
</protein>
<name>A0A9W6W1D9_9ACTN</name>
<gene>
    <name evidence="1" type="ORF">Afil01_05940</name>
</gene>
<proteinExistence type="predicted"/>
<reference evidence="1" key="1">
    <citation type="submission" date="2023-03" db="EMBL/GenBank/DDBJ databases">
        <title>Actinorhabdospora filicis NBRC 111898.</title>
        <authorList>
            <person name="Ichikawa N."/>
            <person name="Sato H."/>
            <person name="Tonouchi N."/>
        </authorList>
    </citation>
    <scope>NUCLEOTIDE SEQUENCE</scope>
    <source>
        <strain evidence="1">NBRC 111898</strain>
    </source>
</reference>
<dbReference type="RefSeq" id="WP_285661012.1">
    <property type="nucleotide sequence ID" value="NZ_BSTX01000001.1"/>
</dbReference>